<keyword evidence="3 5" id="KW-1133">Transmembrane helix</keyword>
<dbReference type="Pfam" id="PF03699">
    <property type="entry name" value="UPF0182"/>
    <property type="match status" value="1"/>
</dbReference>
<evidence type="ECO:0000256" key="2">
    <source>
        <dbReference type="ARBA" id="ARBA00022692"/>
    </source>
</evidence>
<dbReference type="EMBL" id="JTJC03000004">
    <property type="protein sequence ID" value="NHC36085.1"/>
    <property type="molecule type" value="Genomic_DNA"/>
</dbReference>
<dbReference type="RefSeq" id="WP_063777353.1">
    <property type="nucleotide sequence ID" value="NZ_JTJC03000004.1"/>
</dbReference>
<name>A0A9X5E6A1_9CYAN</name>
<comment type="similarity">
    <text evidence="5">Belongs to the UPF0182 family.</text>
</comment>
<evidence type="ECO:0000256" key="6">
    <source>
        <dbReference type="SAM" id="MobiDB-lite"/>
    </source>
</evidence>
<evidence type="ECO:0000313" key="7">
    <source>
        <dbReference type="EMBL" id="NHC36085.1"/>
    </source>
</evidence>
<keyword evidence="2 5" id="KW-0812">Transmembrane</keyword>
<evidence type="ECO:0000313" key="8">
    <source>
        <dbReference type="Proteomes" id="UP000031532"/>
    </source>
</evidence>
<comment type="caution">
    <text evidence="7">The sequence shown here is derived from an EMBL/GenBank/DDBJ whole genome shotgun (WGS) entry which is preliminary data.</text>
</comment>
<feature type="transmembrane region" description="Helical" evidence="5">
    <location>
        <begin position="420"/>
        <end position="439"/>
    </location>
</feature>
<dbReference type="NCBIfam" id="NF002707">
    <property type="entry name" value="PRK02509.1"/>
    <property type="match status" value="1"/>
</dbReference>
<dbReference type="GO" id="GO:0005886">
    <property type="term" value="C:plasma membrane"/>
    <property type="evidence" value="ECO:0007669"/>
    <property type="project" value="UniProtKB-SubCell"/>
</dbReference>
<dbReference type="GO" id="GO:0005576">
    <property type="term" value="C:extracellular region"/>
    <property type="evidence" value="ECO:0007669"/>
    <property type="project" value="TreeGrafter"/>
</dbReference>
<gene>
    <name evidence="7" type="ORF">QH73_0015770</name>
</gene>
<dbReference type="HAMAP" id="MF_01600">
    <property type="entry name" value="UPF0182"/>
    <property type="match status" value="1"/>
</dbReference>
<feature type="compositionally biased region" description="Polar residues" evidence="6">
    <location>
        <begin position="548"/>
        <end position="562"/>
    </location>
</feature>
<protein>
    <recommendedName>
        <fullName evidence="5">UPF0182 protein QH73_0015770</fullName>
    </recommendedName>
</protein>
<proteinExistence type="inferred from homology"/>
<feature type="transmembrane region" description="Helical" evidence="5">
    <location>
        <begin position="247"/>
        <end position="268"/>
    </location>
</feature>
<dbReference type="PANTHER" id="PTHR39344">
    <property type="entry name" value="UPF0182 PROTEIN SLL1060"/>
    <property type="match status" value="1"/>
</dbReference>
<keyword evidence="4 5" id="KW-0472">Membrane</keyword>
<dbReference type="AlphaFoldDB" id="A0A9X5E6A1"/>
<comment type="subcellular location">
    <subcellularLocation>
        <location evidence="5">Cell membrane</location>
        <topology evidence="5">Multi-pass membrane protein</topology>
    </subcellularLocation>
</comment>
<evidence type="ECO:0000256" key="4">
    <source>
        <dbReference type="ARBA" id="ARBA00023136"/>
    </source>
</evidence>
<evidence type="ECO:0000256" key="5">
    <source>
        <dbReference type="HAMAP-Rule" id="MF_01600"/>
    </source>
</evidence>
<evidence type="ECO:0000256" key="3">
    <source>
        <dbReference type="ARBA" id="ARBA00022989"/>
    </source>
</evidence>
<dbReference type="Proteomes" id="UP000031532">
    <property type="component" value="Unassembled WGS sequence"/>
</dbReference>
<sequence length="1044" mass="118916">MLRKPIFLQRCFQFIAIAFGLWLIFDLVTRLGAEIFWFQEVGHLPVLRLRLLTQGLLWAIGFGITALYLLGNLVVAERLARESGVGRSQSLAGVPPVVRTGVRESGNREQGVGSRGRELRELREQQPLTVNRQPFSRSVAPASTVNNQLPTTNYQLPITNYQLPPHLFLPLVLLLNLLVGLLLWHYGQIARQYLQTDLNLPNISPLIPKLFRPASVFSLGERLFSQAWALGVLAGLTIALLFYTRFFLWAIAIAFSGIFGLVLSGNWARILKYLNPTTFNTAEPVFNRDISFYIFTLPLGELLEFWLVGMFLYGLTAVALTYLLAGDNLSQGRFARFTRSQQRHLEGLGGCFMLAVALSYWLNRYELLYSRRGVSFGAGYTDVTVQLPANTFLSLLAVAIAIFLFWGAVFSYPKQFRRKFLIGSVSAYVLIALGTGTLLPSAVQRFVVLPNELERERAYIQRSIVLTRQAFNLGIDNRTFDPQNNLTYKDIQANDLTIRNIRLWDQRPLLETNRQLQQIRLYYRFPDADIDRYTLLQDTVARRPSAAPPSTTEQQQPGVNATNTETRQTLIAARELDYSAVPQEAQTWVNQHLIYTHGYGFTLSPVNTAAAGGLPEYFVKDISDTTTDGSTLAVSSAAIRDSIPIGQPRIYFGEITDTYVMTGTQTKELDYPSGNDNVYNVYDGRGGINIGSFWRRLLFAKYLNDWQMLLTQDFTPQTKLLFRRNINQRIRAIAPFIRYDRDPYLVVADAGDRQSYLYWIVDGYTTSDRYPYAEPGNEGINYIRNSVKVVIDAYHGTVNFYVADPSDPIINTWQKVFPGLFQPLDNLPKTLRSHIRYPLDLFSIQAERLTTYHMTDPQVFYNREDQWQIPTEVYGNEAKLVEPYYLITSLPTVPFEEFILLLPYIPSQRTNLIAWLAARSDGENYGRLLLYEFPKQRLVYGPEQIEARINQDPVISQQISLWNRQGSRTIQGNLLIIPIEQSLLYVEPLYLEAAQNSLPTLVRVIVAYENRIVMAETLEQALKAIFQQEETPATPIIRPVEEPS</sequence>
<evidence type="ECO:0000256" key="1">
    <source>
        <dbReference type="ARBA" id="ARBA00022475"/>
    </source>
</evidence>
<feature type="transmembrane region" description="Helical" evidence="5">
    <location>
        <begin position="223"/>
        <end position="242"/>
    </location>
</feature>
<feature type="transmembrane region" description="Helical" evidence="5">
    <location>
        <begin position="56"/>
        <end position="75"/>
    </location>
</feature>
<organism evidence="7 8">
    <name type="scientific">Scytonema millei VB511283</name>
    <dbReference type="NCBI Taxonomy" id="1245923"/>
    <lineage>
        <taxon>Bacteria</taxon>
        <taxon>Bacillati</taxon>
        <taxon>Cyanobacteriota</taxon>
        <taxon>Cyanophyceae</taxon>
        <taxon>Nostocales</taxon>
        <taxon>Scytonemataceae</taxon>
        <taxon>Scytonema</taxon>
    </lineage>
</organism>
<feature type="region of interest" description="Disordered" evidence="6">
    <location>
        <begin position="542"/>
        <end position="562"/>
    </location>
</feature>
<feature type="transmembrane region" description="Helical" evidence="5">
    <location>
        <begin position="167"/>
        <end position="186"/>
    </location>
</feature>
<dbReference type="OrthoDB" id="9763654at2"/>
<feature type="transmembrane region" description="Helical" evidence="5">
    <location>
        <begin position="345"/>
        <end position="362"/>
    </location>
</feature>
<feature type="transmembrane region" description="Helical" evidence="5">
    <location>
        <begin position="392"/>
        <end position="413"/>
    </location>
</feature>
<keyword evidence="8" id="KW-1185">Reference proteome</keyword>
<reference evidence="7 8" key="1">
    <citation type="journal article" date="2015" name="Genome Announc.">
        <title>Draft Genome Sequence of the Terrestrial Cyanobacterium Scytonema millei VB511283, Isolated from Eastern India.</title>
        <authorList>
            <person name="Sen D."/>
            <person name="Chandrababunaidu M.M."/>
            <person name="Singh D."/>
            <person name="Sanghi N."/>
            <person name="Ghorai A."/>
            <person name="Mishra G.P."/>
            <person name="Madduluri M."/>
            <person name="Adhikary S.P."/>
            <person name="Tripathy S."/>
        </authorList>
    </citation>
    <scope>NUCLEOTIDE SEQUENCE [LARGE SCALE GENOMIC DNA]</scope>
    <source>
        <strain evidence="7 8">VB511283</strain>
    </source>
</reference>
<feature type="transmembrane region" description="Helical" evidence="5">
    <location>
        <begin position="12"/>
        <end position="36"/>
    </location>
</feature>
<dbReference type="InterPro" id="IPR005372">
    <property type="entry name" value="UPF0182"/>
</dbReference>
<accession>A0A9X5E6A1</accession>
<dbReference type="PANTHER" id="PTHR39344:SF1">
    <property type="entry name" value="UPF0182 PROTEIN SLL1060"/>
    <property type="match status" value="1"/>
</dbReference>
<keyword evidence="1 5" id="KW-1003">Cell membrane</keyword>
<feature type="transmembrane region" description="Helical" evidence="5">
    <location>
        <begin position="305"/>
        <end position="325"/>
    </location>
</feature>